<name>A0A850ETF7_9BACL</name>
<sequence length="246" mass="27769">MLKLMKYDFRRNRDQILGLYAVTLLLEAVIWILAEVYHWENLSMLVLQAVTYFSAAIFLVVLACRTYSTNLKSYGRKLIPVKTLYTVLSPLLLNLILLIVLIALAVLHVAIYGFVYPDILPKDFWYISFISVLNLLGAAMVFLIALTFSITVSHSLPFRSKVWIGILTLFVLNLILGLVEGQLFPDSGGWMELAFRYNFTSGEYLNANGIEAAGKAFDIGPALIETVFCLILLYASTWLVKKKVEI</sequence>
<keyword evidence="3" id="KW-1185">Reference proteome</keyword>
<dbReference type="RefSeq" id="WP_175374766.1">
    <property type="nucleotide sequence ID" value="NZ_JABWCS010000221.1"/>
</dbReference>
<reference evidence="2" key="1">
    <citation type="submission" date="2020-06" db="EMBL/GenBank/DDBJ databases">
        <title>Paenibacillus sp. nov., isolated from soil.</title>
        <authorList>
            <person name="Seo Y.L."/>
        </authorList>
    </citation>
    <scope>NUCLEOTIDE SEQUENCE [LARGE SCALE GENOMIC DNA]</scope>
    <source>
        <strain evidence="2">JW14</strain>
    </source>
</reference>
<evidence type="ECO:0000313" key="3">
    <source>
        <dbReference type="Proteomes" id="UP000564806"/>
    </source>
</evidence>
<comment type="caution">
    <text evidence="2">The sequence shown here is derived from an EMBL/GenBank/DDBJ whole genome shotgun (WGS) entry which is preliminary data.</text>
</comment>
<dbReference type="Proteomes" id="UP000564806">
    <property type="component" value="Unassembled WGS sequence"/>
</dbReference>
<feature type="transmembrane region" description="Helical" evidence="1">
    <location>
        <begin position="46"/>
        <end position="64"/>
    </location>
</feature>
<organism evidence="2 3">
    <name type="scientific">Paenibacillus agri</name>
    <dbReference type="NCBI Taxonomy" id="2744309"/>
    <lineage>
        <taxon>Bacteria</taxon>
        <taxon>Bacillati</taxon>
        <taxon>Bacillota</taxon>
        <taxon>Bacilli</taxon>
        <taxon>Bacillales</taxon>
        <taxon>Paenibacillaceae</taxon>
        <taxon>Paenibacillus</taxon>
    </lineage>
</organism>
<feature type="transmembrane region" description="Helical" evidence="1">
    <location>
        <begin position="219"/>
        <end position="240"/>
    </location>
</feature>
<keyword evidence="1" id="KW-0812">Transmembrane</keyword>
<protein>
    <submittedName>
        <fullName evidence="2">Uncharacterized protein</fullName>
    </submittedName>
</protein>
<dbReference type="EMBL" id="JABWCS010000221">
    <property type="protein sequence ID" value="NUU64463.1"/>
    <property type="molecule type" value="Genomic_DNA"/>
</dbReference>
<feature type="transmembrane region" description="Helical" evidence="1">
    <location>
        <begin position="124"/>
        <end position="150"/>
    </location>
</feature>
<proteinExistence type="predicted"/>
<dbReference type="AlphaFoldDB" id="A0A850ETF7"/>
<feature type="transmembrane region" description="Helical" evidence="1">
    <location>
        <begin position="16"/>
        <end position="34"/>
    </location>
</feature>
<gene>
    <name evidence="2" type="ORF">HPT30_29320</name>
</gene>
<keyword evidence="1" id="KW-1133">Transmembrane helix</keyword>
<evidence type="ECO:0000313" key="2">
    <source>
        <dbReference type="EMBL" id="NUU64463.1"/>
    </source>
</evidence>
<keyword evidence="1" id="KW-0472">Membrane</keyword>
<feature type="transmembrane region" description="Helical" evidence="1">
    <location>
        <begin position="162"/>
        <end position="184"/>
    </location>
</feature>
<accession>A0A850ETF7</accession>
<feature type="transmembrane region" description="Helical" evidence="1">
    <location>
        <begin position="84"/>
        <end position="112"/>
    </location>
</feature>
<evidence type="ECO:0000256" key="1">
    <source>
        <dbReference type="SAM" id="Phobius"/>
    </source>
</evidence>